<dbReference type="Proteomes" id="UP000614216">
    <property type="component" value="Unassembled WGS sequence"/>
</dbReference>
<dbReference type="RefSeq" id="WP_202859337.1">
    <property type="nucleotide sequence ID" value="NZ_JAEUGD010000067.1"/>
</dbReference>
<dbReference type="InterPro" id="IPR006158">
    <property type="entry name" value="Cobalamin-bd"/>
</dbReference>
<evidence type="ECO:0000256" key="2">
    <source>
        <dbReference type="ARBA" id="ARBA00022603"/>
    </source>
</evidence>
<dbReference type="InterPro" id="IPR023404">
    <property type="entry name" value="rSAM_horseshoe"/>
</dbReference>
<dbReference type="CDD" id="cd01335">
    <property type="entry name" value="Radical_SAM"/>
    <property type="match status" value="1"/>
</dbReference>
<dbReference type="InterPro" id="IPR051198">
    <property type="entry name" value="BchE-like"/>
</dbReference>
<dbReference type="GO" id="GO:0046872">
    <property type="term" value="F:metal ion binding"/>
    <property type="evidence" value="ECO:0007669"/>
    <property type="project" value="UniProtKB-KW"/>
</dbReference>
<dbReference type="SMART" id="SM00729">
    <property type="entry name" value="Elp3"/>
    <property type="match status" value="1"/>
</dbReference>
<dbReference type="Gene3D" id="3.80.30.20">
    <property type="entry name" value="tm_1862 like domain"/>
    <property type="match status" value="1"/>
</dbReference>
<evidence type="ECO:0000256" key="3">
    <source>
        <dbReference type="ARBA" id="ARBA00022679"/>
    </source>
</evidence>
<dbReference type="InterPro" id="IPR007197">
    <property type="entry name" value="rSAM"/>
</dbReference>
<dbReference type="InterPro" id="IPR034466">
    <property type="entry name" value="Methyltransferase_Class_B"/>
</dbReference>
<evidence type="ECO:0000256" key="4">
    <source>
        <dbReference type="ARBA" id="ARBA00022691"/>
    </source>
</evidence>
<sequence length="488" mass="57000">MKKVLFTHSFFYKLDYKQWKFKQPYPPLGTIFAASLLRENNYAVSLFDTNLKDTPHELLEVLEREVPEYLVIYDDGFNYLTKMCLTNMREAAFEMIKIAKGFGCTIIVSSSDSSDHYQQYLDHGTDYVLIGEAEITLQKLLNELQKPSPQTEDINGIAFKNDNRTHLTGTRPVLRDLDTLPIPAWDLINIDEYRQIWMENHGYFSLNIATTRGCPYKCNWCAKPIYGNRYNTRSPQKVVEEMELLMTKHKPDHFWVCDDIFGLKPGWIQDFRDILKRRNLKVKYKIQSRVDLLLQEDTIEALAESGLETVWVGAESGSQKILDAMDKGTKVQQIGEATRLLQQKGVKVAFFLQFGYLGETREDIQKTKDMVLNLMPDEIGISVSYPLPGTKFYNKVKQHLQGKANWSDSDDLDTMFSSNQDREFYKKLPRYIHKVYRKKRGILKLKELARHPFRLKWKNLRPILATLYYVPSILLDKFKLRKYDSFPG</sequence>
<evidence type="ECO:0000256" key="7">
    <source>
        <dbReference type="ARBA" id="ARBA00023014"/>
    </source>
</evidence>
<evidence type="ECO:0000259" key="8">
    <source>
        <dbReference type="PROSITE" id="PS51332"/>
    </source>
</evidence>
<organism evidence="10 11">
    <name type="scientific">Fulvivirga marina</name>
    <dbReference type="NCBI Taxonomy" id="2494733"/>
    <lineage>
        <taxon>Bacteria</taxon>
        <taxon>Pseudomonadati</taxon>
        <taxon>Bacteroidota</taxon>
        <taxon>Cytophagia</taxon>
        <taxon>Cytophagales</taxon>
        <taxon>Fulvivirgaceae</taxon>
        <taxon>Fulvivirga</taxon>
    </lineage>
</organism>
<reference evidence="10" key="1">
    <citation type="submission" date="2021-01" db="EMBL/GenBank/DDBJ databases">
        <title>Fulvivirga kasyanovii gen. nov., sp nov., a novel member of the phylum Bacteroidetes isolated from seawater in a mussel farm.</title>
        <authorList>
            <person name="Zhao L.-H."/>
            <person name="Wang Z.-J."/>
        </authorList>
    </citation>
    <scope>NUCLEOTIDE SEQUENCE</scope>
    <source>
        <strain evidence="10">29W222</strain>
    </source>
</reference>
<dbReference type="GO" id="GO:0005829">
    <property type="term" value="C:cytosol"/>
    <property type="evidence" value="ECO:0007669"/>
    <property type="project" value="TreeGrafter"/>
</dbReference>
<dbReference type="GO" id="GO:0003824">
    <property type="term" value="F:catalytic activity"/>
    <property type="evidence" value="ECO:0007669"/>
    <property type="project" value="InterPro"/>
</dbReference>
<comment type="caution">
    <text evidence="10">The sequence shown here is derived from an EMBL/GenBank/DDBJ whole genome shotgun (WGS) entry which is preliminary data.</text>
</comment>
<keyword evidence="6" id="KW-0408">Iron</keyword>
<dbReference type="Pfam" id="PF04055">
    <property type="entry name" value="Radical_SAM"/>
    <property type="match status" value="1"/>
</dbReference>
<keyword evidence="7" id="KW-0411">Iron-sulfur</keyword>
<dbReference type="PROSITE" id="PS51332">
    <property type="entry name" value="B12_BINDING"/>
    <property type="match status" value="1"/>
</dbReference>
<dbReference type="PANTHER" id="PTHR43409:SF7">
    <property type="entry name" value="BLL1977 PROTEIN"/>
    <property type="match status" value="1"/>
</dbReference>
<keyword evidence="5" id="KW-0479">Metal-binding</keyword>
<keyword evidence="3" id="KW-0808">Transferase</keyword>
<proteinExistence type="predicted"/>
<dbReference type="SFLD" id="SFLDG01082">
    <property type="entry name" value="B12-binding_domain_containing"/>
    <property type="match status" value="1"/>
</dbReference>
<dbReference type="SFLD" id="SFLDS00029">
    <property type="entry name" value="Radical_SAM"/>
    <property type="match status" value="1"/>
</dbReference>
<comment type="cofactor">
    <cofactor evidence="1">
        <name>[4Fe-4S] cluster</name>
        <dbReference type="ChEBI" id="CHEBI:49883"/>
    </cofactor>
</comment>
<dbReference type="AlphaFoldDB" id="A0A937G3U2"/>
<dbReference type="Gene3D" id="3.40.50.280">
    <property type="entry name" value="Cobalamin-binding domain"/>
    <property type="match status" value="1"/>
</dbReference>
<evidence type="ECO:0000256" key="6">
    <source>
        <dbReference type="ARBA" id="ARBA00023004"/>
    </source>
</evidence>
<keyword evidence="2" id="KW-0489">Methyltransferase</keyword>
<keyword evidence="11" id="KW-1185">Reference proteome</keyword>
<dbReference type="GO" id="GO:0051539">
    <property type="term" value="F:4 iron, 4 sulfur cluster binding"/>
    <property type="evidence" value="ECO:0007669"/>
    <property type="project" value="UniProtKB-KW"/>
</dbReference>
<evidence type="ECO:0000313" key="10">
    <source>
        <dbReference type="EMBL" id="MBL6449796.1"/>
    </source>
</evidence>
<evidence type="ECO:0000259" key="9">
    <source>
        <dbReference type="PROSITE" id="PS51918"/>
    </source>
</evidence>
<gene>
    <name evidence="10" type="ORF">JMN32_26025</name>
</gene>
<accession>A0A937G3U2</accession>
<dbReference type="GO" id="GO:0031419">
    <property type="term" value="F:cobalamin binding"/>
    <property type="evidence" value="ECO:0007669"/>
    <property type="project" value="InterPro"/>
</dbReference>
<keyword evidence="4" id="KW-0949">S-adenosyl-L-methionine</keyword>
<dbReference type="SUPFAM" id="SSF102114">
    <property type="entry name" value="Radical SAM enzymes"/>
    <property type="match status" value="1"/>
</dbReference>
<dbReference type="PANTHER" id="PTHR43409">
    <property type="entry name" value="ANAEROBIC MAGNESIUM-PROTOPORPHYRIN IX MONOMETHYL ESTER CYCLASE-RELATED"/>
    <property type="match status" value="1"/>
</dbReference>
<feature type="domain" description="Radical SAM core" evidence="9">
    <location>
        <begin position="200"/>
        <end position="437"/>
    </location>
</feature>
<dbReference type="PROSITE" id="PS51918">
    <property type="entry name" value="RADICAL_SAM"/>
    <property type="match status" value="1"/>
</dbReference>
<protein>
    <submittedName>
        <fullName evidence="10">B12-binding domain-containing radical SAM protein</fullName>
    </submittedName>
</protein>
<evidence type="ECO:0000256" key="1">
    <source>
        <dbReference type="ARBA" id="ARBA00001966"/>
    </source>
</evidence>
<dbReference type="SFLD" id="SFLDG01123">
    <property type="entry name" value="methyltransferase_(Class_B)"/>
    <property type="match status" value="1"/>
</dbReference>
<name>A0A937G3U2_9BACT</name>
<dbReference type="EMBL" id="JAEUGD010000067">
    <property type="protein sequence ID" value="MBL6449796.1"/>
    <property type="molecule type" value="Genomic_DNA"/>
</dbReference>
<dbReference type="InterPro" id="IPR058240">
    <property type="entry name" value="rSAM_sf"/>
</dbReference>
<feature type="domain" description="B12-binding" evidence="8">
    <location>
        <begin position="1"/>
        <end position="151"/>
    </location>
</feature>
<dbReference type="InterPro" id="IPR006638">
    <property type="entry name" value="Elp3/MiaA/NifB-like_rSAM"/>
</dbReference>
<evidence type="ECO:0000313" key="11">
    <source>
        <dbReference type="Proteomes" id="UP000614216"/>
    </source>
</evidence>
<evidence type="ECO:0000256" key="5">
    <source>
        <dbReference type="ARBA" id="ARBA00022723"/>
    </source>
</evidence>